<comment type="caution">
    <text evidence="5">The sequence shown here is derived from an EMBL/GenBank/DDBJ whole genome shotgun (WGS) entry which is preliminary data.</text>
</comment>
<evidence type="ECO:0000256" key="3">
    <source>
        <dbReference type="ARBA" id="ARBA00022842"/>
    </source>
</evidence>
<dbReference type="GO" id="GO:0031123">
    <property type="term" value="P:RNA 3'-end processing"/>
    <property type="evidence" value="ECO:0007669"/>
    <property type="project" value="TreeGrafter"/>
</dbReference>
<evidence type="ECO:0000313" key="6">
    <source>
        <dbReference type="Proteomes" id="UP001107558"/>
    </source>
</evidence>
<evidence type="ECO:0000259" key="4">
    <source>
        <dbReference type="Pfam" id="PF03828"/>
    </source>
</evidence>
<dbReference type="GO" id="GO:0046872">
    <property type="term" value="F:metal ion binding"/>
    <property type="evidence" value="ECO:0007669"/>
    <property type="project" value="UniProtKB-KW"/>
</dbReference>
<evidence type="ECO:0000256" key="2">
    <source>
        <dbReference type="ARBA" id="ARBA00022723"/>
    </source>
</evidence>
<proteinExistence type="predicted"/>
<name>A0A9J6C3B4_POLVA</name>
<dbReference type="EMBL" id="JADBJN010000002">
    <property type="protein sequence ID" value="KAG5676668.1"/>
    <property type="molecule type" value="Genomic_DNA"/>
</dbReference>
<keyword evidence="1" id="KW-0808">Transferase</keyword>
<dbReference type="PANTHER" id="PTHR12271:SF66">
    <property type="entry name" value="TERMINAL URIDYLYLTRANSFERASE TAILOR"/>
    <property type="match status" value="1"/>
</dbReference>
<keyword evidence="6" id="KW-1185">Reference proteome</keyword>
<accession>A0A9J6C3B4</accession>
<dbReference type="AlphaFoldDB" id="A0A9J6C3B4"/>
<organism evidence="5 6">
    <name type="scientific">Polypedilum vanderplanki</name>
    <name type="common">Sleeping chironomid midge</name>
    <dbReference type="NCBI Taxonomy" id="319348"/>
    <lineage>
        <taxon>Eukaryota</taxon>
        <taxon>Metazoa</taxon>
        <taxon>Ecdysozoa</taxon>
        <taxon>Arthropoda</taxon>
        <taxon>Hexapoda</taxon>
        <taxon>Insecta</taxon>
        <taxon>Pterygota</taxon>
        <taxon>Neoptera</taxon>
        <taxon>Endopterygota</taxon>
        <taxon>Diptera</taxon>
        <taxon>Nematocera</taxon>
        <taxon>Chironomoidea</taxon>
        <taxon>Chironomidae</taxon>
        <taxon>Chironominae</taxon>
        <taxon>Polypedilum</taxon>
        <taxon>Polypedilum</taxon>
    </lineage>
</organism>
<evidence type="ECO:0000313" key="5">
    <source>
        <dbReference type="EMBL" id="KAG5676668.1"/>
    </source>
</evidence>
<keyword evidence="3" id="KW-0460">Magnesium</keyword>
<dbReference type="Pfam" id="PF03828">
    <property type="entry name" value="PAP_assoc"/>
    <property type="match status" value="1"/>
</dbReference>
<protein>
    <recommendedName>
        <fullName evidence="4">PAP-associated domain-containing protein</fullName>
    </recommendedName>
</protein>
<dbReference type="SUPFAM" id="SSF81631">
    <property type="entry name" value="PAP/OAS1 substrate-binding domain"/>
    <property type="match status" value="1"/>
</dbReference>
<dbReference type="Proteomes" id="UP001107558">
    <property type="component" value="Chromosome 2"/>
</dbReference>
<feature type="domain" description="PAP-associated" evidence="4">
    <location>
        <begin position="241"/>
        <end position="274"/>
    </location>
</feature>
<sequence length="318" mass="36929">MLNYNESKIFLKRADNEVEELAGKSLDCMLNTSGYAFEICEQLTRTISALTNQECDAYILGEIAMGISNESTKMQVFLDVGRNNYYAPRDYKKNFNDIKTIQKWLSKDPNFKVLRINPHLPSLNVCLRSSNDVCEISVTNGLSVQLSCMIGHFFTIQPEAIKFYHFIRLWLKINGVKFKTFNVALLVIHYLQTSNFMPSAYRAQKNIQLEFIEDCATSFDSGKTISDYGIKKLHYYYSYVRSFFRYYAKFDYKNNVVSTYYGYAMRKTDHPKLDYYSPIIIPAFINQRSNSSHRVSSAELDNFINICIASYDFLDNDL</sequence>
<evidence type="ECO:0000256" key="1">
    <source>
        <dbReference type="ARBA" id="ARBA00022679"/>
    </source>
</evidence>
<dbReference type="OrthoDB" id="407432at2759"/>
<reference evidence="5" key="1">
    <citation type="submission" date="2021-03" db="EMBL/GenBank/DDBJ databases">
        <title>Chromosome level genome of the anhydrobiotic midge Polypedilum vanderplanki.</title>
        <authorList>
            <person name="Yoshida Y."/>
            <person name="Kikawada T."/>
            <person name="Gusev O."/>
        </authorList>
    </citation>
    <scope>NUCLEOTIDE SEQUENCE</scope>
    <source>
        <strain evidence="5">NIAS01</strain>
        <tissue evidence="5">Whole body or cell culture</tissue>
    </source>
</reference>
<keyword evidence="2" id="KW-0479">Metal-binding</keyword>
<dbReference type="PANTHER" id="PTHR12271">
    <property type="entry name" value="POLY A POLYMERASE CID PAP -RELATED"/>
    <property type="match status" value="1"/>
</dbReference>
<dbReference type="GO" id="GO:0050265">
    <property type="term" value="F:RNA uridylyltransferase activity"/>
    <property type="evidence" value="ECO:0007669"/>
    <property type="project" value="TreeGrafter"/>
</dbReference>
<gene>
    <name evidence="5" type="ORF">PVAND_006486</name>
</gene>
<dbReference type="Gene3D" id="1.10.1410.10">
    <property type="match status" value="1"/>
</dbReference>
<dbReference type="InterPro" id="IPR002058">
    <property type="entry name" value="PAP_assoc"/>
</dbReference>